<sequence>MLCIKVTEHTPVYVIWQRGNKKAKTKGRLLNENVSQAVIDEKFQISTIMEVNSDGVPSKLTVAVDKGKGTLGEADLNLSEYGEGEYKIMKLRLNNCQDPDGFIEIVYVQHHFREDLDKEKKNTKKMKVDYEDKIKTLNEKINTLQTSLENTKTDLSFLHKQKKTWTQEQEIMTNELDTLNRKVNQRESDYSDKEHEAKKIKEELKELEDHKLKILQEMQEFRQANVCLIARAKITRRRRKRRRSEIKWNRQEKTKWDSTILIRLKLNFFHLSCFYRMLILHHQTEEQ</sequence>
<accession>B8X445</accession>
<evidence type="ECO:0000259" key="2">
    <source>
        <dbReference type="Pfam" id="PF10358"/>
    </source>
</evidence>
<keyword evidence="1" id="KW-0175">Coiled coil</keyword>
<evidence type="ECO:0000256" key="1">
    <source>
        <dbReference type="SAM" id="Coils"/>
    </source>
</evidence>
<proteinExistence type="predicted"/>
<dbReference type="Pfam" id="PF10358">
    <property type="entry name" value="NT-C2"/>
    <property type="match status" value="1"/>
</dbReference>
<name>B8X445_9STIC</name>
<organism evidence="3">
    <name type="scientific">Kahliella matisi</name>
    <dbReference type="NCBI Taxonomy" id="479472"/>
    <lineage>
        <taxon>Eukaryota</taxon>
        <taxon>Sar</taxon>
        <taxon>Alveolata</taxon>
        <taxon>Ciliophora</taxon>
        <taxon>Intramacronucleata</taxon>
        <taxon>Spirotrichea</taxon>
        <taxon>Stichotrichia</taxon>
        <taxon>Stichotrichida</taxon>
        <taxon>Kahliellidae</taxon>
        <taxon>Kahliella</taxon>
    </lineage>
</organism>
<feature type="domain" description="C2 NT-type" evidence="2">
    <location>
        <begin position="6"/>
        <end position="105"/>
    </location>
</feature>
<dbReference type="AlphaFoldDB" id="B8X445"/>
<protein>
    <recommendedName>
        <fullName evidence="2">C2 NT-type domain-containing protein</fullName>
    </recommendedName>
</protein>
<dbReference type="EMBL" id="FJ156070">
    <property type="protein sequence ID" value="ACK37609.1"/>
    <property type="molecule type" value="Genomic_DNA"/>
</dbReference>
<feature type="coiled-coil region" evidence="1">
    <location>
        <begin position="113"/>
        <end position="224"/>
    </location>
</feature>
<evidence type="ECO:0000313" key="3">
    <source>
        <dbReference type="EMBL" id="ACK37609.1"/>
    </source>
</evidence>
<dbReference type="InterPro" id="IPR019448">
    <property type="entry name" value="NT-C2"/>
</dbReference>
<reference evidence="3" key="1">
    <citation type="journal article" date="2014" name="Eur. J. Protist.">
        <title>Telomere repeats and macronuclear DNA organization in the soil ciliate Kahliella matisi (Ciliophora, Hypotricha).</title>
        <authorList>
            <person name="Spakova T."/>
            <person name="Pristas P."/>
            <person name="Javorsky P."/>
        </authorList>
    </citation>
    <scope>NUCLEOTIDE SEQUENCE</scope>
    <source>
        <strain evidence="3">TT2005</strain>
    </source>
</reference>